<protein>
    <recommendedName>
        <fullName evidence="2">cysteine-S-conjugate beta-lyase</fullName>
        <ecNumber evidence="2">4.4.1.13</ecNumber>
    </recommendedName>
</protein>
<dbReference type="InterPro" id="IPR015422">
    <property type="entry name" value="PyrdxlP-dep_Trfase_small"/>
</dbReference>
<evidence type="ECO:0000256" key="3">
    <source>
        <dbReference type="ARBA" id="ARBA00022898"/>
    </source>
</evidence>
<evidence type="ECO:0000313" key="8">
    <source>
        <dbReference type="Proteomes" id="UP000284543"/>
    </source>
</evidence>
<feature type="domain" description="Aminotransferase class I/classII large" evidence="6">
    <location>
        <begin position="29"/>
        <end position="380"/>
    </location>
</feature>
<dbReference type="Gene3D" id="3.90.1150.10">
    <property type="entry name" value="Aspartate Aminotransferase, domain 1"/>
    <property type="match status" value="1"/>
</dbReference>
<keyword evidence="4 7" id="KW-0456">Lyase</keyword>
<comment type="cofactor">
    <cofactor evidence="1">
        <name>pyridoxal 5'-phosphate</name>
        <dbReference type="ChEBI" id="CHEBI:597326"/>
    </cofactor>
</comment>
<dbReference type="EMBL" id="QRZM01000005">
    <property type="protein sequence ID" value="RGV75598.1"/>
    <property type="molecule type" value="Genomic_DNA"/>
</dbReference>
<dbReference type="EC" id="4.4.1.13" evidence="2"/>
<dbReference type="PANTHER" id="PTHR43525">
    <property type="entry name" value="PROTEIN MALY"/>
    <property type="match status" value="1"/>
</dbReference>
<dbReference type="NCBIfam" id="TIGR04350">
    <property type="entry name" value="C_S_lyase_PatB"/>
    <property type="match status" value="1"/>
</dbReference>
<name>A0A412Z6T8_9FIRM</name>
<dbReference type="GO" id="GO:0047804">
    <property type="term" value="F:cysteine-S-conjugate beta-lyase activity"/>
    <property type="evidence" value="ECO:0007669"/>
    <property type="project" value="UniProtKB-EC"/>
</dbReference>
<dbReference type="InterPro" id="IPR015421">
    <property type="entry name" value="PyrdxlP-dep_Trfase_major"/>
</dbReference>
<dbReference type="InterPro" id="IPR051798">
    <property type="entry name" value="Class-II_PLP-Dep_Aminotrans"/>
</dbReference>
<dbReference type="GO" id="GO:0030170">
    <property type="term" value="F:pyridoxal phosphate binding"/>
    <property type="evidence" value="ECO:0007669"/>
    <property type="project" value="InterPro"/>
</dbReference>
<accession>A0A412Z6T8</accession>
<dbReference type="SUPFAM" id="SSF53383">
    <property type="entry name" value="PLP-dependent transferases"/>
    <property type="match status" value="1"/>
</dbReference>
<proteinExistence type="inferred from homology"/>
<dbReference type="AlphaFoldDB" id="A0A412Z6T8"/>
<evidence type="ECO:0000256" key="4">
    <source>
        <dbReference type="ARBA" id="ARBA00023239"/>
    </source>
</evidence>
<evidence type="ECO:0000256" key="5">
    <source>
        <dbReference type="ARBA" id="ARBA00037974"/>
    </source>
</evidence>
<keyword evidence="3" id="KW-0663">Pyridoxal phosphate</keyword>
<evidence type="ECO:0000259" key="6">
    <source>
        <dbReference type="Pfam" id="PF00155"/>
    </source>
</evidence>
<dbReference type="PANTHER" id="PTHR43525:SF1">
    <property type="entry name" value="PROTEIN MALY"/>
    <property type="match status" value="1"/>
</dbReference>
<dbReference type="Pfam" id="PF00155">
    <property type="entry name" value="Aminotran_1_2"/>
    <property type="match status" value="1"/>
</dbReference>
<dbReference type="CDD" id="cd00609">
    <property type="entry name" value="AAT_like"/>
    <property type="match status" value="1"/>
</dbReference>
<dbReference type="InterPro" id="IPR004839">
    <property type="entry name" value="Aminotransferase_I/II_large"/>
</dbReference>
<gene>
    <name evidence="7" type="ORF">DWW02_14985</name>
</gene>
<dbReference type="InterPro" id="IPR027619">
    <property type="entry name" value="C-S_lyase_PatB-like"/>
</dbReference>
<dbReference type="InterPro" id="IPR015424">
    <property type="entry name" value="PyrdxlP-dep_Trfase"/>
</dbReference>
<comment type="similarity">
    <text evidence="5">Belongs to the class-II pyridoxal-phosphate-dependent aminotransferase family. MalY/PatB cystathionine beta-lyase subfamily.</text>
</comment>
<evidence type="ECO:0000256" key="2">
    <source>
        <dbReference type="ARBA" id="ARBA00012224"/>
    </source>
</evidence>
<evidence type="ECO:0000313" key="7">
    <source>
        <dbReference type="EMBL" id="RGV75598.1"/>
    </source>
</evidence>
<dbReference type="Gene3D" id="3.40.640.10">
    <property type="entry name" value="Type I PLP-dependent aspartate aminotransferase-like (Major domain)"/>
    <property type="match status" value="1"/>
</dbReference>
<sequence length="385" mass="44177">MYDFDRTFDRHNTEVIKWDRLEKDFGRKDLIPFGIADMDFETLPEITRAMTERAKHPTYGYTFPSEGYYESFIEWNRTRNHFDLKREELITIPGVVCACSFIIYALTEKGDKVMVNTPVYDPFFKVIEQQERTLVTSSLKLEHGRYEMDFEDMEEKFKEGVKLFILCSPHNPVGRVWTMEELTRLNDLCSRYHVLVFSDEIHSDLVFPGHKHIPYQTVNQDAAGRSVTAMAPSKTFNIAGLKSSVLIIKNPELYSRVNKVVTAFHVGVDLFGLKAFEVAYRHGAAYVDELNQYLYENAQFVAEYVAENLPAAKTYVQDGTYLMWLDFTALGLSQKELMEKVVGAGVAPNDGSHYGIEGNGFLRINIGTQRAMLKEGLERLKTIFG</sequence>
<comment type="caution">
    <text evidence="7">The sequence shown here is derived from an EMBL/GenBank/DDBJ whole genome shotgun (WGS) entry which is preliminary data.</text>
</comment>
<evidence type="ECO:0000256" key="1">
    <source>
        <dbReference type="ARBA" id="ARBA00001933"/>
    </source>
</evidence>
<reference evidence="7 8" key="1">
    <citation type="submission" date="2018-08" db="EMBL/GenBank/DDBJ databases">
        <title>A genome reference for cultivated species of the human gut microbiota.</title>
        <authorList>
            <person name="Zou Y."/>
            <person name="Xue W."/>
            <person name="Luo G."/>
        </authorList>
    </citation>
    <scope>NUCLEOTIDE SEQUENCE [LARGE SCALE GENOMIC DNA]</scope>
    <source>
        <strain evidence="7 8">AF14-18</strain>
    </source>
</reference>
<organism evidence="7 8">
    <name type="scientific">Enterocloster bolteae</name>
    <dbReference type="NCBI Taxonomy" id="208479"/>
    <lineage>
        <taxon>Bacteria</taxon>
        <taxon>Bacillati</taxon>
        <taxon>Bacillota</taxon>
        <taxon>Clostridia</taxon>
        <taxon>Lachnospirales</taxon>
        <taxon>Lachnospiraceae</taxon>
        <taxon>Enterocloster</taxon>
    </lineage>
</organism>
<dbReference type="RefSeq" id="WP_118018838.1">
    <property type="nucleotide sequence ID" value="NZ_CAUHGS010000004.1"/>
</dbReference>
<dbReference type="Proteomes" id="UP000284543">
    <property type="component" value="Unassembled WGS sequence"/>
</dbReference>